<dbReference type="EMBL" id="UOFI01000207">
    <property type="protein sequence ID" value="VAW70717.1"/>
    <property type="molecule type" value="Genomic_DNA"/>
</dbReference>
<dbReference type="PROSITE" id="PS51318">
    <property type="entry name" value="TAT"/>
    <property type="match status" value="1"/>
</dbReference>
<dbReference type="PANTHER" id="PTHR43737:SF1">
    <property type="entry name" value="DUF1501 DOMAIN-CONTAINING PROTEIN"/>
    <property type="match status" value="1"/>
</dbReference>
<evidence type="ECO:0008006" key="2">
    <source>
        <dbReference type="Google" id="ProtNLM"/>
    </source>
</evidence>
<sequence length="453" mass="48272">MSAVTKNATGASRRRFLKTIGGAASGYIVAPFIGGVRRANAAHGSAVACIRFYLSGGARTSVLWDSNHTEKYNPYGLKYTTPPSGVDADFLISNLWPDNIMEEILPDISVVRTVYHGDGVSTSHEACRQRILTGGTDLDLPGWSSVVNREFPSSIPSVLLGGNPGAGQLGSLGAAYTSLMVPNAQSVARLTSISGAVTAEELRRIKQMRDAVSLRTVQQVSSSIIRDLPFHQDRTRQVVSQLSSPYFNITAAGDSAFLGIRMSDGTPLTNGELKTLFEINVNGAGNGYNDKTLMALRLIQSGARAITITNGGWDTHGDEAGRLRNSLPRLGKALHSLISTLKDLPSLSGTKANALQDVLIVVDTEFGRDNTGENGFNSSSGSDHNNRYAKYFSVMFAGGGVTGGRAIGATDVSFSPVDGITYHSSRINATIYDLLGVSRGKYLSTTPIEELYI</sequence>
<dbReference type="InterPro" id="IPR006311">
    <property type="entry name" value="TAT_signal"/>
</dbReference>
<dbReference type="InterPro" id="IPR010869">
    <property type="entry name" value="DUF1501"/>
</dbReference>
<name>A0A3B0Y5B8_9ZZZZ</name>
<accession>A0A3B0Y5B8</accession>
<evidence type="ECO:0000313" key="1">
    <source>
        <dbReference type="EMBL" id="VAW70717.1"/>
    </source>
</evidence>
<organism evidence="1">
    <name type="scientific">hydrothermal vent metagenome</name>
    <dbReference type="NCBI Taxonomy" id="652676"/>
    <lineage>
        <taxon>unclassified sequences</taxon>
        <taxon>metagenomes</taxon>
        <taxon>ecological metagenomes</taxon>
    </lineage>
</organism>
<dbReference type="Pfam" id="PF07394">
    <property type="entry name" value="DUF1501"/>
    <property type="match status" value="1"/>
</dbReference>
<gene>
    <name evidence="1" type="ORF">MNBD_GAMMA09-2442</name>
</gene>
<protein>
    <recommendedName>
        <fullName evidence="2">DUF1501 domain-containing protein</fullName>
    </recommendedName>
</protein>
<reference evidence="1" key="1">
    <citation type="submission" date="2018-06" db="EMBL/GenBank/DDBJ databases">
        <authorList>
            <person name="Zhirakovskaya E."/>
        </authorList>
    </citation>
    <scope>NUCLEOTIDE SEQUENCE</scope>
</reference>
<proteinExistence type="predicted"/>
<dbReference type="AlphaFoldDB" id="A0A3B0Y5B8"/>
<dbReference type="PANTHER" id="PTHR43737">
    <property type="entry name" value="BLL7424 PROTEIN"/>
    <property type="match status" value="1"/>
</dbReference>